<gene>
    <name evidence="1" type="ORF">GCM10007860_15370</name>
</gene>
<dbReference type="Proteomes" id="UP001156836">
    <property type="component" value="Unassembled WGS sequence"/>
</dbReference>
<reference evidence="2" key="1">
    <citation type="journal article" date="2019" name="Int. J. Syst. Evol. Microbiol.">
        <title>The Global Catalogue of Microorganisms (GCM) 10K type strain sequencing project: providing services to taxonomists for standard genome sequencing and annotation.</title>
        <authorList>
            <consortium name="The Broad Institute Genomics Platform"/>
            <consortium name="The Broad Institute Genome Sequencing Center for Infectious Disease"/>
            <person name="Wu L."/>
            <person name="Ma J."/>
        </authorList>
    </citation>
    <scope>NUCLEOTIDE SEQUENCE [LARGE SCALE GENOMIC DNA]</scope>
    <source>
        <strain evidence="2">NBRC 104970</strain>
    </source>
</reference>
<dbReference type="EMBL" id="BSOZ01000017">
    <property type="protein sequence ID" value="GLS04390.1"/>
    <property type="molecule type" value="Genomic_DNA"/>
</dbReference>
<dbReference type="RefSeq" id="WP_157236217.1">
    <property type="nucleotide sequence ID" value="NZ_BSOZ01000017.1"/>
</dbReference>
<organism evidence="1 2">
    <name type="scientific">Chitiniphilus shinanonensis</name>
    <dbReference type="NCBI Taxonomy" id="553088"/>
    <lineage>
        <taxon>Bacteria</taxon>
        <taxon>Pseudomonadati</taxon>
        <taxon>Pseudomonadota</taxon>
        <taxon>Betaproteobacteria</taxon>
        <taxon>Neisseriales</taxon>
        <taxon>Chitinibacteraceae</taxon>
        <taxon>Chitiniphilus</taxon>
    </lineage>
</organism>
<comment type="caution">
    <text evidence="1">The sequence shown here is derived from an EMBL/GenBank/DDBJ whole genome shotgun (WGS) entry which is preliminary data.</text>
</comment>
<protein>
    <submittedName>
        <fullName evidence="1">Uncharacterized protein</fullName>
    </submittedName>
</protein>
<sequence>MNNISFGSGHSYLSFEKEQGTLLPPSDQGRSGFSCTLQQLETSFSREAFKELRNPVGDLISVATEAPSPNLQQRTQPDGVSDGEIARSRFDVQSPAEGKAPLLPSSTFDLFVLRASKVNPGVPKSMGMVELVLAKNSSLENLSFDGASGTSALPFLVKNENKAPAEKRYRFYQSDRNGRQGVVLVSSQEDTLNLWNDPDVAMALGSIPHDGQVDELIVSGKKSNLKK</sequence>
<accession>A0ABQ6BQU1</accession>
<proteinExistence type="predicted"/>
<evidence type="ECO:0000313" key="2">
    <source>
        <dbReference type="Proteomes" id="UP001156836"/>
    </source>
</evidence>
<keyword evidence="2" id="KW-1185">Reference proteome</keyword>
<evidence type="ECO:0000313" key="1">
    <source>
        <dbReference type="EMBL" id="GLS04390.1"/>
    </source>
</evidence>
<name>A0ABQ6BQU1_9NEIS</name>